<keyword evidence="1" id="KW-0597">Phosphoprotein</keyword>
<dbReference type="PROSITE" id="PS50930">
    <property type="entry name" value="HTH_LYTTR"/>
    <property type="match status" value="1"/>
</dbReference>
<evidence type="ECO:0000259" key="2">
    <source>
        <dbReference type="PROSITE" id="PS50110"/>
    </source>
</evidence>
<dbReference type="PANTHER" id="PTHR37299">
    <property type="entry name" value="TRANSCRIPTIONAL REGULATOR-RELATED"/>
    <property type="match status" value="1"/>
</dbReference>
<evidence type="ECO:0000313" key="5">
    <source>
        <dbReference type="Proteomes" id="UP000642809"/>
    </source>
</evidence>
<protein>
    <submittedName>
        <fullName evidence="4">DNA-binding response regulator</fullName>
    </submittedName>
</protein>
<dbReference type="SMART" id="SM00448">
    <property type="entry name" value="REC"/>
    <property type="match status" value="1"/>
</dbReference>
<dbReference type="Pfam" id="PF00072">
    <property type="entry name" value="Response_reg"/>
    <property type="match status" value="1"/>
</dbReference>
<sequence>MRKYKYIIVEDIPNLAEDLRYFIDRLSNYECKGIALCLNEAIQLIQSYKPEVVFLDIELNQESGFDLIPLIEQSELQVPCIIVNSVKKDYAIHSFKIDAIDFIAKPYTMDKVKEALALFEKRYRKANDTLLIRNKDGEHFIKYDDILFIEAQGTYSHLFTTNNEMYRFSKNLKEMEDFLSMDFLRVQRSYIVNRKHIQKTKNQKMYLKSFPINSPLKEIDFVVKNGIVIT</sequence>
<name>A0A8J3G763_9BACT</name>
<feature type="modified residue" description="4-aspartylphosphate" evidence="1">
    <location>
        <position position="56"/>
    </location>
</feature>
<keyword evidence="5" id="KW-1185">Reference proteome</keyword>
<dbReference type="PANTHER" id="PTHR37299:SF1">
    <property type="entry name" value="STAGE 0 SPORULATION PROTEIN A HOMOLOG"/>
    <property type="match status" value="1"/>
</dbReference>
<reference evidence="4" key="1">
    <citation type="journal article" date="2014" name="Int. J. Syst. Evol. Microbiol.">
        <title>Complete genome sequence of Corynebacterium casei LMG S-19264T (=DSM 44701T), isolated from a smear-ripened cheese.</title>
        <authorList>
            <consortium name="US DOE Joint Genome Institute (JGI-PGF)"/>
            <person name="Walter F."/>
            <person name="Albersmeier A."/>
            <person name="Kalinowski J."/>
            <person name="Ruckert C."/>
        </authorList>
    </citation>
    <scope>NUCLEOTIDE SEQUENCE</scope>
    <source>
        <strain evidence="4">KCTC 23224</strain>
    </source>
</reference>
<dbReference type="Proteomes" id="UP000642809">
    <property type="component" value="Unassembled WGS sequence"/>
</dbReference>
<dbReference type="EMBL" id="BMYF01000034">
    <property type="protein sequence ID" value="GHB53140.1"/>
    <property type="molecule type" value="Genomic_DNA"/>
</dbReference>
<dbReference type="Gene3D" id="3.40.50.2300">
    <property type="match status" value="1"/>
</dbReference>
<dbReference type="Gene3D" id="2.40.50.1020">
    <property type="entry name" value="LytTr DNA-binding domain"/>
    <property type="match status" value="1"/>
</dbReference>
<feature type="domain" description="HTH LytTR-type" evidence="3">
    <location>
        <begin position="130"/>
        <end position="199"/>
    </location>
</feature>
<dbReference type="GO" id="GO:0003677">
    <property type="term" value="F:DNA binding"/>
    <property type="evidence" value="ECO:0007669"/>
    <property type="project" value="UniProtKB-KW"/>
</dbReference>
<evidence type="ECO:0000256" key="1">
    <source>
        <dbReference type="PROSITE-ProRule" id="PRU00169"/>
    </source>
</evidence>
<proteinExistence type="predicted"/>
<dbReference type="InterPro" id="IPR007492">
    <property type="entry name" value="LytTR_DNA-bd_dom"/>
</dbReference>
<dbReference type="InterPro" id="IPR011006">
    <property type="entry name" value="CheY-like_superfamily"/>
</dbReference>
<dbReference type="SMART" id="SM00850">
    <property type="entry name" value="LytTR"/>
    <property type="match status" value="1"/>
</dbReference>
<dbReference type="InterPro" id="IPR046947">
    <property type="entry name" value="LytR-like"/>
</dbReference>
<dbReference type="PROSITE" id="PS50110">
    <property type="entry name" value="RESPONSE_REGULATORY"/>
    <property type="match status" value="1"/>
</dbReference>
<feature type="domain" description="Response regulatory" evidence="2">
    <location>
        <begin position="5"/>
        <end position="120"/>
    </location>
</feature>
<dbReference type="AlphaFoldDB" id="A0A8J3G763"/>
<dbReference type="InterPro" id="IPR001789">
    <property type="entry name" value="Sig_transdc_resp-reg_receiver"/>
</dbReference>
<dbReference type="GO" id="GO:0000156">
    <property type="term" value="F:phosphorelay response regulator activity"/>
    <property type="evidence" value="ECO:0007669"/>
    <property type="project" value="InterPro"/>
</dbReference>
<comment type="caution">
    <text evidence="4">The sequence shown here is derived from an EMBL/GenBank/DDBJ whole genome shotgun (WGS) entry which is preliminary data.</text>
</comment>
<keyword evidence="4" id="KW-0238">DNA-binding</keyword>
<dbReference type="Pfam" id="PF04397">
    <property type="entry name" value="LytTR"/>
    <property type="match status" value="1"/>
</dbReference>
<gene>
    <name evidence="4" type="ORF">GCM10008106_37110</name>
</gene>
<organism evidence="4 5">
    <name type="scientific">Mongoliitalea lutea</name>
    <dbReference type="NCBI Taxonomy" id="849756"/>
    <lineage>
        <taxon>Bacteria</taxon>
        <taxon>Pseudomonadati</taxon>
        <taxon>Bacteroidota</taxon>
        <taxon>Cytophagia</taxon>
        <taxon>Cytophagales</taxon>
        <taxon>Cyclobacteriaceae</taxon>
        <taxon>Mongoliitalea</taxon>
    </lineage>
</organism>
<reference evidence="4" key="2">
    <citation type="submission" date="2020-09" db="EMBL/GenBank/DDBJ databases">
        <authorList>
            <person name="Sun Q."/>
            <person name="Kim S."/>
        </authorList>
    </citation>
    <scope>NUCLEOTIDE SEQUENCE</scope>
    <source>
        <strain evidence="4">KCTC 23224</strain>
    </source>
</reference>
<dbReference type="SUPFAM" id="SSF52172">
    <property type="entry name" value="CheY-like"/>
    <property type="match status" value="1"/>
</dbReference>
<evidence type="ECO:0000259" key="3">
    <source>
        <dbReference type="PROSITE" id="PS50930"/>
    </source>
</evidence>
<dbReference type="RefSeq" id="WP_189586572.1">
    <property type="nucleotide sequence ID" value="NZ_BMYF01000034.1"/>
</dbReference>
<evidence type="ECO:0000313" key="4">
    <source>
        <dbReference type="EMBL" id="GHB53140.1"/>
    </source>
</evidence>
<accession>A0A8J3G763</accession>